<evidence type="ECO:0000313" key="1">
    <source>
        <dbReference type="EMBL" id="KAJ1679367.1"/>
    </source>
</evidence>
<accession>A0ACC1HSZ9</accession>
<protein>
    <submittedName>
        <fullName evidence="1">Uncharacterized protein</fullName>
    </submittedName>
</protein>
<organism evidence="1 2">
    <name type="scientific">Spiromyces aspiralis</name>
    <dbReference type="NCBI Taxonomy" id="68401"/>
    <lineage>
        <taxon>Eukaryota</taxon>
        <taxon>Fungi</taxon>
        <taxon>Fungi incertae sedis</taxon>
        <taxon>Zoopagomycota</taxon>
        <taxon>Kickxellomycotina</taxon>
        <taxon>Kickxellomycetes</taxon>
        <taxon>Kickxellales</taxon>
        <taxon>Kickxellaceae</taxon>
        <taxon>Spiromyces</taxon>
    </lineage>
</organism>
<dbReference type="Proteomes" id="UP001145114">
    <property type="component" value="Unassembled WGS sequence"/>
</dbReference>
<dbReference type="EMBL" id="JAMZIH010000424">
    <property type="protein sequence ID" value="KAJ1679367.1"/>
    <property type="molecule type" value="Genomic_DNA"/>
</dbReference>
<proteinExistence type="predicted"/>
<reference evidence="1" key="1">
    <citation type="submission" date="2022-06" db="EMBL/GenBank/DDBJ databases">
        <title>Phylogenomic reconstructions and comparative analyses of Kickxellomycotina fungi.</title>
        <authorList>
            <person name="Reynolds N.K."/>
            <person name="Stajich J.E."/>
            <person name="Barry K."/>
            <person name="Grigoriev I.V."/>
            <person name="Crous P."/>
            <person name="Smith M.E."/>
        </authorList>
    </citation>
    <scope>NUCLEOTIDE SEQUENCE</scope>
    <source>
        <strain evidence="1">RSA 2271</strain>
    </source>
</reference>
<keyword evidence="2" id="KW-1185">Reference proteome</keyword>
<name>A0ACC1HSZ9_9FUNG</name>
<comment type="caution">
    <text evidence="1">The sequence shown here is derived from an EMBL/GenBank/DDBJ whole genome shotgun (WGS) entry which is preliminary data.</text>
</comment>
<gene>
    <name evidence="1" type="ORF">EV182_002196</name>
</gene>
<evidence type="ECO:0000313" key="2">
    <source>
        <dbReference type="Proteomes" id="UP001145114"/>
    </source>
</evidence>
<sequence length="360" mass="40431">MSGQEKTAVKSVLETLRRETNNAKEYMLEQAKKIKPSRWDPEQRTRLLKEATQDPAVYRRYALQLLQSLEALQVSITEWEEANIEEPTEPLGLADQKLVLTAIEFVILFGISPLFIDGTGVPISKRLRSDVSEMAQIIIDAYSNLQKTDASPAGDQEDHSAHIDLAEWVTRLAELAVAGNSTVTDVGLLLRTRYLADVIAGLFQAGYAPLPGPPDKLPPYAKLEDRNLQRTFELATIDEPRKMRLRRLFGRVFEKSDPFSAFEALSLLQSVSVNTKPHPGPVWYRRLCGRYMSHLVQRPHGVQVALNFMLNNDNQMTAKKLDHISQIILTPPASADRQVTGIKPKKLERRAANSESVLPT</sequence>